<sequence length="67" mass="7626">MLVSKFLYIPQAANQLLIIPYLIGLCTIQRITVGPYNIQLIFDCQHDVLPKRASGQNGQRRRRTSPS</sequence>
<evidence type="ECO:0000313" key="2">
    <source>
        <dbReference type="Proteomes" id="UP000785679"/>
    </source>
</evidence>
<organism evidence="1 2">
    <name type="scientific">Halteria grandinella</name>
    <dbReference type="NCBI Taxonomy" id="5974"/>
    <lineage>
        <taxon>Eukaryota</taxon>
        <taxon>Sar</taxon>
        <taxon>Alveolata</taxon>
        <taxon>Ciliophora</taxon>
        <taxon>Intramacronucleata</taxon>
        <taxon>Spirotrichea</taxon>
        <taxon>Stichotrichia</taxon>
        <taxon>Sporadotrichida</taxon>
        <taxon>Halteriidae</taxon>
        <taxon>Halteria</taxon>
    </lineage>
</organism>
<comment type="caution">
    <text evidence="1">The sequence shown here is derived from an EMBL/GenBank/DDBJ whole genome shotgun (WGS) entry which is preliminary data.</text>
</comment>
<keyword evidence="2" id="KW-1185">Reference proteome</keyword>
<dbReference type="Proteomes" id="UP000785679">
    <property type="component" value="Unassembled WGS sequence"/>
</dbReference>
<dbReference type="AlphaFoldDB" id="A0A8J8P3A8"/>
<reference evidence="1" key="1">
    <citation type="submission" date="2019-06" db="EMBL/GenBank/DDBJ databases">
        <authorList>
            <person name="Zheng W."/>
        </authorList>
    </citation>
    <scope>NUCLEOTIDE SEQUENCE</scope>
    <source>
        <strain evidence="1">QDHG01</strain>
    </source>
</reference>
<name>A0A8J8P3A8_HALGN</name>
<dbReference type="EMBL" id="RRYP01002187">
    <property type="protein sequence ID" value="TNV85060.1"/>
    <property type="molecule type" value="Genomic_DNA"/>
</dbReference>
<accession>A0A8J8P3A8</accession>
<gene>
    <name evidence="1" type="ORF">FGO68_gene2948</name>
</gene>
<proteinExistence type="predicted"/>
<evidence type="ECO:0000313" key="1">
    <source>
        <dbReference type="EMBL" id="TNV85060.1"/>
    </source>
</evidence>
<protein>
    <submittedName>
        <fullName evidence="1">Uncharacterized protein</fullName>
    </submittedName>
</protein>